<evidence type="ECO:0000256" key="2">
    <source>
        <dbReference type="ARBA" id="ARBA00022723"/>
    </source>
</evidence>
<dbReference type="PROSITE" id="PS51409">
    <property type="entry name" value="ARGINASE_2"/>
    <property type="match status" value="1"/>
</dbReference>
<dbReference type="PANTHER" id="PTHR11358:SF26">
    <property type="entry name" value="GUANIDINO ACID HYDROLASE, MITOCHONDRIAL"/>
    <property type="match status" value="1"/>
</dbReference>
<evidence type="ECO:0000256" key="1">
    <source>
        <dbReference type="ARBA" id="ARBA00009227"/>
    </source>
</evidence>
<dbReference type="EC" id="3.5.3.11" evidence="5"/>
<evidence type="ECO:0000256" key="4">
    <source>
        <dbReference type="RuleBase" id="RU003684"/>
    </source>
</evidence>
<evidence type="ECO:0000313" key="5">
    <source>
        <dbReference type="EMBL" id="MCU9836503.1"/>
    </source>
</evidence>
<dbReference type="CDD" id="cd11592">
    <property type="entry name" value="Agmatinase_PAH"/>
    <property type="match status" value="1"/>
</dbReference>
<dbReference type="InterPro" id="IPR020855">
    <property type="entry name" value="Ureohydrolase_Mn_BS"/>
</dbReference>
<dbReference type="InterPro" id="IPR006035">
    <property type="entry name" value="Ureohydrolase"/>
</dbReference>
<accession>A0ABT2WQU3</accession>
<evidence type="ECO:0000313" key="6">
    <source>
        <dbReference type="Proteomes" id="UP001321014"/>
    </source>
</evidence>
<dbReference type="PANTHER" id="PTHR11358">
    <property type="entry name" value="ARGINASE/AGMATINASE"/>
    <property type="match status" value="1"/>
</dbReference>
<evidence type="ECO:0000256" key="3">
    <source>
        <dbReference type="ARBA" id="ARBA00022801"/>
    </source>
</evidence>
<gene>
    <name evidence="5" type="primary">speB</name>
    <name evidence="5" type="ORF">OEZ49_01865</name>
</gene>
<dbReference type="InterPro" id="IPR005925">
    <property type="entry name" value="Agmatinase-rel"/>
</dbReference>
<dbReference type="SUPFAM" id="SSF52768">
    <property type="entry name" value="Arginase/deacetylase"/>
    <property type="match status" value="1"/>
</dbReference>
<name>A0ABT2WQU3_9RHOB</name>
<dbReference type="Pfam" id="PF00491">
    <property type="entry name" value="Arginase"/>
    <property type="match status" value="1"/>
</dbReference>
<dbReference type="PROSITE" id="PS01053">
    <property type="entry name" value="ARGINASE_1"/>
    <property type="match status" value="1"/>
</dbReference>
<sequence length="343" mass="36591">MTAINLDRLRALAEKSDLNDQVLQAYLDSGVAHGGDKREHVAPYAGISSFLRAPLQDGFAGLDIAILGVPFDLAVTNRPGARFGPQQVREFSVLAAGPKNHATGIIPGTLARFADCGDVPIASTYNLEQATREIEDYYQTVADAGVLPLSVGGDHSISYPILKAVGRDAPVGLIHIDAHADTGGPFNGSRFHHGGPFRNAALAGVLDPERTVQIGIRGRAEPHWDFSYDSGMRVIHIEEFYQMGLANVLEEARSIVGTGPTYISFDVDSIDPAFTPGTGTPEIGGLLPREVQALIRGFQGLNLVGADVVEVSPPYDRAGNTALVAATILWELLCILSFAVSRR</sequence>
<keyword evidence="3 4" id="KW-0378">Hydrolase</keyword>
<dbReference type="EMBL" id="JAOVQN010000001">
    <property type="protein sequence ID" value="MCU9836503.1"/>
    <property type="molecule type" value="Genomic_DNA"/>
</dbReference>
<proteinExistence type="inferred from homology"/>
<dbReference type="NCBIfam" id="TIGR01230">
    <property type="entry name" value="agmatinase"/>
    <property type="match status" value="1"/>
</dbReference>
<comment type="similarity">
    <text evidence="1">Belongs to the arginase family. Agmatinase subfamily.</text>
</comment>
<dbReference type="InterPro" id="IPR023696">
    <property type="entry name" value="Ureohydrolase_dom_sf"/>
</dbReference>
<reference evidence="5 6" key="1">
    <citation type="submission" date="2022-10" db="EMBL/GenBank/DDBJ databases">
        <title>Ruegeria sp. nov., isolated from ocean surface water.</title>
        <authorList>
            <person name="He W."/>
            <person name="Wang L."/>
            <person name="Zhang D.-F."/>
        </authorList>
    </citation>
    <scope>NUCLEOTIDE SEQUENCE [LARGE SCALE GENOMIC DNA]</scope>
    <source>
        <strain evidence="5 6">WL0004</strain>
    </source>
</reference>
<dbReference type="PIRSF" id="PIRSF036979">
    <property type="entry name" value="Arginase"/>
    <property type="match status" value="1"/>
</dbReference>
<dbReference type="GO" id="GO:0008783">
    <property type="term" value="F:agmatinase activity"/>
    <property type="evidence" value="ECO:0007669"/>
    <property type="project" value="UniProtKB-EC"/>
</dbReference>
<comment type="caution">
    <text evidence="5">The sequence shown here is derived from an EMBL/GenBank/DDBJ whole genome shotgun (WGS) entry which is preliminary data.</text>
</comment>
<protein>
    <submittedName>
        <fullName evidence="5">Agmatinase</fullName>
        <ecNumber evidence="5">3.5.3.11</ecNumber>
    </submittedName>
</protein>
<dbReference type="Gene3D" id="3.40.800.10">
    <property type="entry name" value="Ureohydrolase domain"/>
    <property type="match status" value="1"/>
</dbReference>
<dbReference type="RefSeq" id="WP_263386732.1">
    <property type="nucleotide sequence ID" value="NZ_JAOVQN010000001.1"/>
</dbReference>
<keyword evidence="6" id="KW-1185">Reference proteome</keyword>
<dbReference type="Proteomes" id="UP001321014">
    <property type="component" value="Unassembled WGS sequence"/>
</dbReference>
<keyword evidence="2" id="KW-0479">Metal-binding</keyword>
<organism evidence="5 6">
    <name type="scientific">Ruegeria marisflavi</name>
    <dbReference type="NCBI Taxonomy" id="2984152"/>
    <lineage>
        <taxon>Bacteria</taxon>
        <taxon>Pseudomonadati</taxon>
        <taxon>Pseudomonadota</taxon>
        <taxon>Alphaproteobacteria</taxon>
        <taxon>Rhodobacterales</taxon>
        <taxon>Roseobacteraceae</taxon>
        <taxon>Ruegeria</taxon>
    </lineage>
</organism>